<dbReference type="Proteomes" id="UP000008810">
    <property type="component" value="Chromosome 3"/>
</dbReference>
<evidence type="ECO:0000313" key="3">
    <source>
        <dbReference type="EMBL" id="PNT66991.1"/>
    </source>
</evidence>
<dbReference type="Pfam" id="PF24758">
    <property type="entry name" value="LRR_At5g56370"/>
    <property type="match status" value="1"/>
</dbReference>
<dbReference type="PANTHER" id="PTHR31900">
    <property type="entry name" value="F-BOX/RNI SUPERFAMILY PROTEIN-RELATED"/>
    <property type="match status" value="1"/>
</dbReference>
<dbReference type="EnsemblPlants" id="PNT66991">
    <property type="protein sequence ID" value="PNT66991"/>
    <property type="gene ID" value="BRADI_3g19384v3"/>
</dbReference>
<dbReference type="EMBL" id="CM000882">
    <property type="protein sequence ID" value="PNT66991.1"/>
    <property type="molecule type" value="Genomic_DNA"/>
</dbReference>
<proteinExistence type="predicted"/>
<evidence type="ECO:0000256" key="1">
    <source>
        <dbReference type="SAM" id="MobiDB-lite"/>
    </source>
</evidence>
<reference evidence="4" key="3">
    <citation type="submission" date="2018-08" db="UniProtKB">
        <authorList>
            <consortium name="EnsemblPlants"/>
        </authorList>
    </citation>
    <scope>IDENTIFICATION</scope>
    <source>
        <strain evidence="4">cv. Bd21</strain>
    </source>
</reference>
<dbReference type="InParanoid" id="A0A2K2CY89"/>
<gene>
    <name evidence="3" type="ORF">BRADI_3g19384v3</name>
</gene>
<organism evidence="3">
    <name type="scientific">Brachypodium distachyon</name>
    <name type="common">Purple false brome</name>
    <name type="synonym">Trachynia distachya</name>
    <dbReference type="NCBI Taxonomy" id="15368"/>
    <lineage>
        <taxon>Eukaryota</taxon>
        <taxon>Viridiplantae</taxon>
        <taxon>Streptophyta</taxon>
        <taxon>Embryophyta</taxon>
        <taxon>Tracheophyta</taxon>
        <taxon>Spermatophyta</taxon>
        <taxon>Magnoliopsida</taxon>
        <taxon>Liliopsida</taxon>
        <taxon>Poales</taxon>
        <taxon>Poaceae</taxon>
        <taxon>BOP clade</taxon>
        <taxon>Pooideae</taxon>
        <taxon>Stipodae</taxon>
        <taxon>Brachypodieae</taxon>
        <taxon>Brachypodium</taxon>
    </lineage>
</organism>
<dbReference type="SUPFAM" id="SSF52047">
    <property type="entry name" value="RNI-like"/>
    <property type="match status" value="1"/>
</dbReference>
<reference evidence="3" key="2">
    <citation type="submission" date="2017-06" db="EMBL/GenBank/DDBJ databases">
        <title>WGS assembly of Brachypodium distachyon.</title>
        <authorList>
            <consortium name="The International Brachypodium Initiative"/>
            <person name="Lucas S."/>
            <person name="Harmon-Smith M."/>
            <person name="Lail K."/>
            <person name="Tice H."/>
            <person name="Grimwood J."/>
            <person name="Bruce D."/>
            <person name="Barry K."/>
            <person name="Shu S."/>
            <person name="Lindquist E."/>
            <person name="Wang M."/>
            <person name="Pitluck S."/>
            <person name="Vogel J.P."/>
            <person name="Garvin D.F."/>
            <person name="Mockler T.C."/>
            <person name="Schmutz J."/>
            <person name="Rokhsar D."/>
            <person name="Bevan M.W."/>
        </authorList>
    </citation>
    <scope>NUCLEOTIDE SEQUENCE</scope>
    <source>
        <strain evidence="3">Bd21</strain>
    </source>
</reference>
<dbReference type="Gramene" id="PNT66991">
    <property type="protein sequence ID" value="PNT66991"/>
    <property type="gene ID" value="BRADI_3g19384v3"/>
</dbReference>
<accession>A0A2K2CY89</accession>
<dbReference type="AlphaFoldDB" id="A0A2K2CY89"/>
<dbReference type="InterPro" id="IPR050232">
    <property type="entry name" value="FBL13/AtMIF1-like"/>
</dbReference>
<evidence type="ECO:0000313" key="5">
    <source>
        <dbReference type="Proteomes" id="UP000008810"/>
    </source>
</evidence>
<dbReference type="InterPro" id="IPR055411">
    <property type="entry name" value="LRR_FXL15/At3g58940/PEG3-like"/>
</dbReference>
<keyword evidence="5" id="KW-1185">Reference proteome</keyword>
<evidence type="ECO:0000313" key="4">
    <source>
        <dbReference type="EnsemblPlants" id="PNT66991"/>
    </source>
</evidence>
<dbReference type="OrthoDB" id="646236at2759"/>
<protein>
    <recommendedName>
        <fullName evidence="2">F-box/LRR-repeat protein 15/At3g58940/PEG3-like LRR domain-containing protein</fullName>
    </recommendedName>
</protein>
<feature type="region of interest" description="Disordered" evidence="1">
    <location>
        <begin position="1"/>
        <end position="35"/>
    </location>
</feature>
<reference evidence="3 4" key="1">
    <citation type="journal article" date="2010" name="Nature">
        <title>Genome sequencing and analysis of the model grass Brachypodium distachyon.</title>
        <authorList>
            <consortium name="International Brachypodium Initiative"/>
        </authorList>
    </citation>
    <scope>NUCLEOTIDE SEQUENCE [LARGE SCALE GENOMIC DNA]</scope>
    <source>
        <strain evidence="3 4">Bd21</strain>
    </source>
</reference>
<name>A0A2K2CY89_BRADI</name>
<sequence>MAGASSSSSSGRQVEEEAPVAERDDLVSPPPDMLDNNPPLPLDMLDVIFARLPFEQLSFPNLDIWFTPGIFPKPDVGTLERWAAPVRSFTARVGTPHYHRIAGWLHALARKRVEKLILRFGDPFECAVLAPGLFSCRALTRLELHGFCLMPRAPPQGFGGFPNLATLVLIDVISLFVGCGAQLERLISTAPQLRVLTLDSVMVTASHTDADAVEETWTIRAPNLRVLKFSMDMDNGCRFTEELPLLEEAFITIEDPIEFGTQDLIIDSLRRITSVKRLSFDADTVQLNENVLERIQFPNLRVADLRINFGVADVRAALVEGHGHLQAESGVLPHAHELGASLTVLPARALPLNAAPPYVHLDSMTLSIHRGCVSN</sequence>
<dbReference type="Gene3D" id="3.80.10.10">
    <property type="entry name" value="Ribonuclease Inhibitor"/>
    <property type="match status" value="1"/>
</dbReference>
<feature type="domain" description="F-box/LRR-repeat protein 15/At3g58940/PEG3-like LRR" evidence="2">
    <location>
        <begin position="102"/>
        <end position="250"/>
    </location>
</feature>
<feature type="compositionally biased region" description="Low complexity" evidence="1">
    <location>
        <begin position="1"/>
        <end position="10"/>
    </location>
</feature>
<evidence type="ECO:0000259" key="2">
    <source>
        <dbReference type="Pfam" id="PF24758"/>
    </source>
</evidence>
<dbReference type="PANTHER" id="PTHR31900:SF30">
    <property type="entry name" value="SUPERFAMILY PROTEIN, PUTATIVE-RELATED"/>
    <property type="match status" value="1"/>
</dbReference>
<dbReference type="InterPro" id="IPR032675">
    <property type="entry name" value="LRR_dom_sf"/>
</dbReference>